<organism evidence="2 3">
    <name type="scientific">Streptomyces violaceusniger</name>
    <dbReference type="NCBI Taxonomy" id="68280"/>
    <lineage>
        <taxon>Bacteria</taxon>
        <taxon>Bacillati</taxon>
        <taxon>Actinomycetota</taxon>
        <taxon>Actinomycetes</taxon>
        <taxon>Kitasatosporales</taxon>
        <taxon>Streptomycetaceae</taxon>
        <taxon>Streptomyces</taxon>
        <taxon>Streptomyces violaceusniger group</taxon>
    </lineage>
</organism>
<dbReference type="Proteomes" id="UP000053413">
    <property type="component" value="Unassembled WGS sequence"/>
</dbReference>
<name>A0A0X3VPB6_STRVO</name>
<feature type="region of interest" description="Disordered" evidence="1">
    <location>
        <begin position="1"/>
        <end position="29"/>
    </location>
</feature>
<sequence>MRRSGLVPAFGKDRTPYAADPWDPDLPASRTGNWQALRRCLDTEWSMLDLVADAPLPPDTQPASLMEVVERGREELRALIAWAGKRTPRKAS</sequence>
<dbReference type="EMBL" id="LLZJ01000392">
    <property type="protein sequence ID" value="KUL46613.1"/>
    <property type="molecule type" value="Genomic_DNA"/>
</dbReference>
<reference evidence="3" key="1">
    <citation type="submission" date="2015-10" db="EMBL/GenBank/DDBJ databases">
        <authorList>
            <person name="Ju K.-S."/>
            <person name="Doroghazi J.R."/>
            <person name="Metcalf W.W."/>
        </authorList>
    </citation>
    <scope>NUCLEOTIDE SEQUENCE [LARGE SCALE GENOMIC DNA]</scope>
    <source>
        <strain evidence="3">NRRL F-8817</strain>
    </source>
</reference>
<evidence type="ECO:0000313" key="2">
    <source>
        <dbReference type="EMBL" id="KUL46613.1"/>
    </source>
</evidence>
<evidence type="ECO:0000313" key="3">
    <source>
        <dbReference type="Proteomes" id="UP000053413"/>
    </source>
</evidence>
<accession>A0A0X3VPB6</accession>
<evidence type="ECO:0000256" key="1">
    <source>
        <dbReference type="SAM" id="MobiDB-lite"/>
    </source>
</evidence>
<dbReference type="AlphaFoldDB" id="A0A0X3VPB6"/>
<dbReference type="RefSeq" id="WP_059147712.1">
    <property type="nucleotide sequence ID" value="NZ_LLZJ01000392.1"/>
</dbReference>
<proteinExistence type="predicted"/>
<comment type="caution">
    <text evidence="2">The sequence shown here is derived from an EMBL/GenBank/DDBJ whole genome shotgun (WGS) entry which is preliminary data.</text>
</comment>
<protein>
    <submittedName>
        <fullName evidence="2">Uncharacterized protein</fullName>
    </submittedName>
</protein>
<gene>
    <name evidence="2" type="ORF">ADL28_34475</name>
</gene>